<organism evidence="2 3">
    <name type="scientific">Trematosphaeria pertusa</name>
    <dbReference type="NCBI Taxonomy" id="390896"/>
    <lineage>
        <taxon>Eukaryota</taxon>
        <taxon>Fungi</taxon>
        <taxon>Dikarya</taxon>
        <taxon>Ascomycota</taxon>
        <taxon>Pezizomycotina</taxon>
        <taxon>Dothideomycetes</taxon>
        <taxon>Pleosporomycetidae</taxon>
        <taxon>Pleosporales</taxon>
        <taxon>Massarineae</taxon>
        <taxon>Trematosphaeriaceae</taxon>
        <taxon>Trematosphaeria</taxon>
    </lineage>
</organism>
<dbReference type="Proteomes" id="UP000800094">
    <property type="component" value="Unassembled WGS sequence"/>
</dbReference>
<proteinExistence type="predicted"/>
<dbReference type="AlphaFoldDB" id="A0A6A6IMB4"/>
<feature type="region of interest" description="Disordered" evidence="1">
    <location>
        <begin position="1"/>
        <end position="44"/>
    </location>
</feature>
<keyword evidence="3" id="KW-1185">Reference proteome</keyword>
<sequence length="159" mass="17280">MTTTMSSTSTASDPTTGTLAKQLNKSLQLQSPSSADDKGPSEDMSCEVFTGVFEEGPASTPALFVDLKGRAPPGSADYWRFHLVQTSLYARLQGAASGPHSQSPRGYVPHSQLHAFTHIARTTHPEPEDDTFAKFRQWVDSLLRKAANTNPPAFVPYNQ</sequence>
<evidence type="ECO:0000313" key="3">
    <source>
        <dbReference type="Proteomes" id="UP000800094"/>
    </source>
</evidence>
<feature type="compositionally biased region" description="Low complexity" evidence="1">
    <location>
        <begin position="1"/>
        <end position="18"/>
    </location>
</feature>
<gene>
    <name evidence="2" type="ORF">BU26DRAFT_592818</name>
</gene>
<protein>
    <submittedName>
        <fullName evidence="2">Uncharacterized protein</fullName>
    </submittedName>
</protein>
<name>A0A6A6IMB4_9PLEO</name>
<evidence type="ECO:0000256" key="1">
    <source>
        <dbReference type="SAM" id="MobiDB-lite"/>
    </source>
</evidence>
<accession>A0A6A6IMB4</accession>
<dbReference type="EMBL" id="ML987193">
    <property type="protein sequence ID" value="KAF2251556.1"/>
    <property type="molecule type" value="Genomic_DNA"/>
</dbReference>
<dbReference type="RefSeq" id="XP_033686560.1">
    <property type="nucleotide sequence ID" value="XM_033834847.1"/>
</dbReference>
<feature type="compositionally biased region" description="Polar residues" evidence="1">
    <location>
        <begin position="19"/>
        <end position="34"/>
    </location>
</feature>
<evidence type="ECO:0000313" key="2">
    <source>
        <dbReference type="EMBL" id="KAF2251556.1"/>
    </source>
</evidence>
<reference evidence="2" key="1">
    <citation type="journal article" date="2020" name="Stud. Mycol.">
        <title>101 Dothideomycetes genomes: a test case for predicting lifestyles and emergence of pathogens.</title>
        <authorList>
            <person name="Haridas S."/>
            <person name="Albert R."/>
            <person name="Binder M."/>
            <person name="Bloem J."/>
            <person name="Labutti K."/>
            <person name="Salamov A."/>
            <person name="Andreopoulos B."/>
            <person name="Baker S."/>
            <person name="Barry K."/>
            <person name="Bills G."/>
            <person name="Bluhm B."/>
            <person name="Cannon C."/>
            <person name="Castanera R."/>
            <person name="Culley D."/>
            <person name="Daum C."/>
            <person name="Ezra D."/>
            <person name="Gonzalez J."/>
            <person name="Henrissat B."/>
            <person name="Kuo A."/>
            <person name="Liang C."/>
            <person name="Lipzen A."/>
            <person name="Lutzoni F."/>
            <person name="Magnuson J."/>
            <person name="Mondo S."/>
            <person name="Nolan M."/>
            <person name="Ohm R."/>
            <person name="Pangilinan J."/>
            <person name="Park H.-J."/>
            <person name="Ramirez L."/>
            <person name="Alfaro M."/>
            <person name="Sun H."/>
            <person name="Tritt A."/>
            <person name="Yoshinaga Y."/>
            <person name="Zwiers L.-H."/>
            <person name="Turgeon B."/>
            <person name="Goodwin S."/>
            <person name="Spatafora J."/>
            <person name="Crous P."/>
            <person name="Grigoriev I."/>
        </authorList>
    </citation>
    <scope>NUCLEOTIDE SEQUENCE</scope>
    <source>
        <strain evidence="2">CBS 122368</strain>
    </source>
</reference>
<dbReference type="GeneID" id="54588177"/>